<comment type="subcellular location">
    <subcellularLocation>
        <location evidence="7">Cytoplasm</location>
    </subcellularLocation>
</comment>
<dbReference type="Pfam" id="PF00501">
    <property type="entry name" value="AMP-binding"/>
    <property type="match status" value="1"/>
</dbReference>
<dbReference type="GO" id="GO:0005737">
    <property type="term" value="C:cytoplasm"/>
    <property type="evidence" value="ECO:0007669"/>
    <property type="project" value="UniProtKB-SubCell"/>
</dbReference>
<feature type="binding site" evidence="7">
    <location>
        <begin position="388"/>
        <end position="391"/>
    </location>
    <ligand>
        <name>ATP</name>
        <dbReference type="ChEBI" id="CHEBI:30616"/>
    </ligand>
</feature>
<organism evidence="10 11">
    <name type="scientific">Enterococcus cecorum</name>
    <dbReference type="NCBI Taxonomy" id="44008"/>
    <lineage>
        <taxon>Bacteria</taxon>
        <taxon>Bacillati</taxon>
        <taxon>Bacillota</taxon>
        <taxon>Bacilli</taxon>
        <taxon>Lactobacillales</taxon>
        <taxon>Enterococcaceae</taxon>
        <taxon>Enterococcus</taxon>
    </lineage>
</organism>
<dbReference type="Proteomes" id="UP000588071">
    <property type="component" value="Unassembled WGS sequence"/>
</dbReference>
<dbReference type="EMBL" id="JABAFV010000005">
    <property type="protein sequence ID" value="NME49469.1"/>
    <property type="molecule type" value="Genomic_DNA"/>
</dbReference>
<dbReference type="GO" id="GO:0047473">
    <property type="term" value="F:D-alanine [D-alanyl carrier protein] ligase activity"/>
    <property type="evidence" value="ECO:0007669"/>
    <property type="project" value="UniProtKB-UniRule"/>
</dbReference>
<comment type="similarity">
    <text evidence="6 7">Belongs to the ATP-dependent AMP-binding enzyme family. DltA subfamily.</text>
</comment>
<dbReference type="Gene3D" id="3.40.50.12780">
    <property type="entry name" value="N-terminal domain of ligase-like"/>
    <property type="match status" value="1"/>
</dbReference>
<evidence type="ECO:0000256" key="4">
    <source>
        <dbReference type="ARBA" id="ARBA00022840"/>
    </source>
</evidence>
<keyword evidence="2 7" id="KW-0436">Ligase</keyword>
<evidence type="ECO:0000256" key="6">
    <source>
        <dbReference type="ARBA" id="ARBA00061336"/>
    </source>
</evidence>
<dbReference type="PANTHER" id="PTHR45398:SF1">
    <property type="entry name" value="ENZYME, PUTATIVE (JCVI)-RELATED"/>
    <property type="match status" value="1"/>
</dbReference>
<dbReference type="InterPro" id="IPR010072">
    <property type="entry name" value="DltA"/>
</dbReference>
<dbReference type="GO" id="GO:0070395">
    <property type="term" value="P:lipoteichoic acid biosynthetic process"/>
    <property type="evidence" value="ECO:0007669"/>
    <property type="project" value="UniProtKB-UniRule"/>
</dbReference>
<dbReference type="CDD" id="cd05945">
    <property type="entry name" value="DltA"/>
    <property type="match status" value="1"/>
</dbReference>
<proteinExistence type="inferred from homology"/>
<dbReference type="RefSeq" id="WP_168930582.1">
    <property type="nucleotide sequence ID" value="NZ_JABAFV010000005.1"/>
</dbReference>
<keyword evidence="1 7" id="KW-0963">Cytoplasm</keyword>
<evidence type="ECO:0000256" key="1">
    <source>
        <dbReference type="ARBA" id="ARBA00022490"/>
    </source>
</evidence>
<evidence type="ECO:0000256" key="3">
    <source>
        <dbReference type="ARBA" id="ARBA00022741"/>
    </source>
</evidence>
<dbReference type="InterPro" id="IPR042099">
    <property type="entry name" value="ANL_N_sf"/>
</dbReference>
<evidence type="ECO:0000259" key="9">
    <source>
        <dbReference type="Pfam" id="PF13193"/>
    </source>
</evidence>
<feature type="binding site" evidence="7">
    <location>
        <position position="191"/>
    </location>
    <ligand>
        <name>D-alanine</name>
        <dbReference type="ChEBI" id="CHEBI:57416"/>
    </ligand>
</feature>
<feature type="binding site" evidence="7">
    <location>
        <position position="376"/>
    </location>
    <ligand>
        <name>ATP</name>
        <dbReference type="ChEBI" id="CHEBI:30616"/>
    </ligand>
</feature>
<dbReference type="HAMAP" id="MF_00593">
    <property type="entry name" value="DltA"/>
    <property type="match status" value="1"/>
</dbReference>
<comment type="function">
    <text evidence="5 7">Catalyzes the first step in the D-alanylation of lipoteichoic acid (LTA), the activation of D-alanine and its transfer onto the D-alanyl carrier protein (Dcp) DltC. In an ATP-dependent two-step reaction, forms a high energy D-alanyl-AMP intermediate, followed by transfer of the D-alanyl residue as a thiol ester to the phosphopantheinyl prosthetic group of the Dcp. D-alanylation of LTA plays an important role in modulating the properties of the cell wall in Gram-positive bacteria, influencing the net charge of the cell wall.</text>
</comment>
<evidence type="ECO:0000259" key="8">
    <source>
        <dbReference type="Pfam" id="PF00501"/>
    </source>
</evidence>
<dbReference type="InterPro" id="IPR045851">
    <property type="entry name" value="AMP-bd_C_sf"/>
</dbReference>
<dbReference type="InterPro" id="IPR020845">
    <property type="entry name" value="AMP-binding_CS"/>
</dbReference>
<comment type="pathway">
    <text evidence="7">Cell wall biogenesis; lipoteichoic acid biosynthesis.</text>
</comment>
<feature type="binding site" evidence="7">
    <location>
        <begin position="146"/>
        <end position="147"/>
    </location>
    <ligand>
        <name>ATP</name>
        <dbReference type="ChEBI" id="CHEBI:30616"/>
    </ligand>
</feature>
<evidence type="ECO:0000256" key="2">
    <source>
        <dbReference type="ARBA" id="ARBA00022598"/>
    </source>
</evidence>
<dbReference type="NCBIfam" id="TIGR01734">
    <property type="entry name" value="D-ala-DACP-lig"/>
    <property type="match status" value="1"/>
</dbReference>
<gene>
    <name evidence="7 10" type="primary">dltA</name>
    <name evidence="10" type="ORF">HF857_04245</name>
</gene>
<feature type="binding site" evidence="7">
    <location>
        <position position="486"/>
    </location>
    <ligand>
        <name>D-alanine</name>
        <dbReference type="ChEBI" id="CHEBI:57416"/>
    </ligand>
</feature>
<feature type="binding site" evidence="7">
    <location>
        <begin position="286"/>
        <end position="291"/>
    </location>
    <ligand>
        <name>ATP</name>
        <dbReference type="ChEBI" id="CHEBI:30616"/>
    </ligand>
</feature>
<dbReference type="GO" id="GO:0005524">
    <property type="term" value="F:ATP binding"/>
    <property type="evidence" value="ECO:0007669"/>
    <property type="project" value="UniProtKB-KW"/>
</dbReference>
<dbReference type="InterPro" id="IPR000873">
    <property type="entry name" value="AMP-dep_synth/lig_dom"/>
</dbReference>
<evidence type="ECO:0000313" key="11">
    <source>
        <dbReference type="Proteomes" id="UP000588071"/>
    </source>
</evidence>
<dbReference type="InterPro" id="IPR044507">
    <property type="entry name" value="DltA-like"/>
</dbReference>
<name>A0A7X9RLJ3_9ENTE</name>
<sequence length="498" mass="56081">MVSIIERIDQKAGDRLVYSDDQCQYTYQDLKEKSDHIAYYLAKHFPNRAPVVVYGGLQFEMLAFFLGAVKSGHAYIPIESHTPSERIRLILQTAQPACILAVDDFDSSIALDMQVLSYNEVLQQPIDETLSLEPVTKDENFYIIFTSGTTGVPKGVQISHDNLVSFVDWELKDFQLPNQPKFLSQAPYSFDLSVMSIYPALCAGGALMPLAKEIVDDFKALFAHLPKLGINVWVSTPSFVDICLMAPEFDGQHLQELTHFLFCGEELTKQTAQKLLDRFPNAKVFNTYGPTEATVAISQIQITQDIIDHSARLPIGYVKEDCRVVILDEGKEQAVNEVGEIVIVGPSVSKGYMNNPEKTKEAFITYQGQPAYKTGDAGSLDENGLLHYNGRIDFQVKLHGFRMELEDIDHHLMKVSYVDKATVVPKYKDHKVQQLVAFVVAKENDFAKEFELTKAIKAELAQTVMDYMIPQRFVYVKELPRTANGKIDRKGLMNEVNT</sequence>
<dbReference type="InterPro" id="IPR025110">
    <property type="entry name" value="AMP-bd_C"/>
</dbReference>
<dbReference type="SUPFAM" id="SSF56801">
    <property type="entry name" value="Acetyl-CoA synthetase-like"/>
    <property type="match status" value="1"/>
</dbReference>
<keyword evidence="4 7" id="KW-0067">ATP-binding</keyword>
<dbReference type="NCBIfam" id="NF003417">
    <property type="entry name" value="PRK04813.1"/>
    <property type="match status" value="1"/>
</dbReference>
<evidence type="ECO:0000256" key="7">
    <source>
        <dbReference type="HAMAP-Rule" id="MF_00593"/>
    </source>
</evidence>
<feature type="domain" description="AMP-dependent synthetase/ligase" evidence="8">
    <location>
        <begin position="10"/>
        <end position="352"/>
    </location>
</feature>
<dbReference type="NCBIfam" id="TIGR01733">
    <property type="entry name" value="AA-adenyl-dom"/>
    <property type="match status" value="1"/>
</dbReference>
<accession>A0A7X9RLJ3</accession>
<dbReference type="Gene3D" id="3.30.300.30">
    <property type="match status" value="1"/>
</dbReference>
<feature type="binding site" evidence="7">
    <location>
        <position position="295"/>
    </location>
    <ligand>
        <name>D-alanine</name>
        <dbReference type="ChEBI" id="CHEBI:57416"/>
    </ligand>
</feature>
<comment type="catalytic activity">
    <reaction evidence="7">
        <text>holo-[D-alanyl-carrier protein] + D-alanine + ATP = D-alanyl-[D-alanyl-carrier protein] + AMP + diphosphate</text>
        <dbReference type="Rhea" id="RHEA:55132"/>
        <dbReference type="Rhea" id="RHEA-COMP:14102"/>
        <dbReference type="Rhea" id="RHEA-COMP:14103"/>
        <dbReference type="ChEBI" id="CHEBI:30616"/>
        <dbReference type="ChEBI" id="CHEBI:33019"/>
        <dbReference type="ChEBI" id="CHEBI:57416"/>
        <dbReference type="ChEBI" id="CHEBI:64479"/>
        <dbReference type="ChEBI" id="CHEBI:138620"/>
        <dbReference type="ChEBI" id="CHEBI:456215"/>
        <dbReference type="EC" id="6.2.1.54"/>
    </reaction>
</comment>
<comment type="caution">
    <text evidence="10">The sequence shown here is derived from an EMBL/GenBank/DDBJ whole genome shotgun (WGS) entry which is preliminary data.</text>
</comment>
<dbReference type="UniPathway" id="UPA00556"/>
<dbReference type="Pfam" id="PF13193">
    <property type="entry name" value="AMP-binding_C"/>
    <property type="match status" value="1"/>
</dbReference>
<reference evidence="10 11" key="1">
    <citation type="submission" date="2020-04" db="EMBL/GenBank/DDBJ databases">
        <authorList>
            <person name="Hitch T.C.A."/>
            <person name="Wylensek D."/>
            <person name="Clavel T."/>
        </authorList>
    </citation>
    <scope>NUCLEOTIDE SEQUENCE [LARGE SCALE GENOMIC DNA]</scope>
    <source>
        <strain evidence="10 11">WCA-380-WT-3C</strain>
    </source>
</reference>
<dbReference type="EC" id="6.2.1.54" evidence="7"/>
<evidence type="ECO:0000313" key="10">
    <source>
        <dbReference type="EMBL" id="NME49469.1"/>
    </source>
</evidence>
<dbReference type="PANTHER" id="PTHR45398">
    <property type="match status" value="1"/>
</dbReference>
<dbReference type="AlphaFoldDB" id="A0A7X9RLJ3"/>
<evidence type="ECO:0000256" key="5">
    <source>
        <dbReference type="ARBA" id="ARBA00054605"/>
    </source>
</evidence>
<dbReference type="PROSITE" id="PS00455">
    <property type="entry name" value="AMP_BINDING"/>
    <property type="match status" value="1"/>
</dbReference>
<dbReference type="InterPro" id="IPR010071">
    <property type="entry name" value="AA_adenyl_dom"/>
</dbReference>
<protein>
    <recommendedName>
        <fullName evidence="7">D-alanine--D-alanyl carrier protein ligase</fullName>
        <shortName evidence="7">DCL</shortName>
        <ecNumber evidence="7">6.2.1.54</ecNumber>
    </recommendedName>
    <alternativeName>
        <fullName evidence="7">D-alanine--poly(phosphoribitol) ligase subunit 1</fullName>
    </alternativeName>
    <alternativeName>
        <fullName evidence="7">D-alanine-activating enzyme</fullName>
        <shortName evidence="7">DAE</shortName>
    </alternativeName>
</protein>
<keyword evidence="3 7" id="KW-0547">Nucleotide-binding</keyword>
<feature type="binding site" evidence="7">
    <location>
        <position position="486"/>
    </location>
    <ligand>
        <name>ATP</name>
        <dbReference type="ChEBI" id="CHEBI:30616"/>
    </ligand>
</feature>
<feature type="domain" description="AMP-binding enzyme C-terminal" evidence="9">
    <location>
        <begin position="408"/>
        <end position="486"/>
    </location>
</feature>
<dbReference type="FunFam" id="3.30.300.30:FF:000012">
    <property type="entry name" value="D-alanine--D-alanyl carrier protein ligase"/>
    <property type="match status" value="1"/>
</dbReference>